<reference evidence="1" key="1">
    <citation type="submission" date="2014-11" db="EMBL/GenBank/DDBJ databases">
        <authorList>
            <person name="Amaro Gonzalez C."/>
        </authorList>
    </citation>
    <scope>NUCLEOTIDE SEQUENCE</scope>
</reference>
<sequence length="19" mass="2291">MQKGNALQKRNKWQDICTQ</sequence>
<organism evidence="1">
    <name type="scientific">Anguilla anguilla</name>
    <name type="common">European freshwater eel</name>
    <name type="synonym">Muraena anguilla</name>
    <dbReference type="NCBI Taxonomy" id="7936"/>
    <lineage>
        <taxon>Eukaryota</taxon>
        <taxon>Metazoa</taxon>
        <taxon>Chordata</taxon>
        <taxon>Craniata</taxon>
        <taxon>Vertebrata</taxon>
        <taxon>Euteleostomi</taxon>
        <taxon>Actinopterygii</taxon>
        <taxon>Neopterygii</taxon>
        <taxon>Teleostei</taxon>
        <taxon>Anguilliformes</taxon>
        <taxon>Anguillidae</taxon>
        <taxon>Anguilla</taxon>
    </lineage>
</organism>
<accession>A0A0E9PYA2</accession>
<evidence type="ECO:0000313" key="1">
    <source>
        <dbReference type="EMBL" id="JAH09242.1"/>
    </source>
</evidence>
<protein>
    <submittedName>
        <fullName evidence="1">Uncharacterized protein</fullName>
    </submittedName>
</protein>
<proteinExistence type="predicted"/>
<name>A0A0E9PYA2_ANGAN</name>
<dbReference type="AlphaFoldDB" id="A0A0E9PYA2"/>
<reference evidence="1" key="2">
    <citation type="journal article" date="2015" name="Fish Shellfish Immunol.">
        <title>Early steps in the European eel (Anguilla anguilla)-Vibrio vulnificus interaction in the gills: Role of the RtxA13 toxin.</title>
        <authorList>
            <person name="Callol A."/>
            <person name="Pajuelo D."/>
            <person name="Ebbesson L."/>
            <person name="Teles M."/>
            <person name="MacKenzie S."/>
            <person name="Amaro C."/>
        </authorList>
    </citation>
    <scope>NUCLEOTIDE SEQUENCE</scope>
</reference>
<dbReference type="EMBL" id="GBXM01099335">
    <property type="protein sequence ID" value="JAH09242.1"/>
    <property type="molecule type" value="Transcribed_RNA"/>
</dbReference>